<dbReference type="EMBL" id="KQ087183">
    <property type="protein sequence ID" value="KLT45112.1"/>
    <property type="molecule type" value="Genomic_DNA"/>
</dbReference>
<gene>
    <name evidence="2" type="ORF">CC85DRAFT_326022</name>
</gene>
<evidence type="ECO:0000313" key="2">
    <source>
        <dbReference type="EMBL" id="KLT45112.1"/>
    </source>
</evidence>
<feature type="compositionally biased region" description="Polar residues" evidence="1">
    <location>
        <begin position="1"/>
        <end position="17"/>
    </location>
</feature>
<feature type="compositionally biased region" description="Low complexity" evidence="1">
    <location>
        <begin position="22"/>
        <end position="36"/>
    </location>
</feature>
<evidence type="ECO:0000256" key="1">
    <source>
        <dbReference type="SAM" id="MobiDB-lite"/>
    </source>
</evidence>
<dbReference type="AlphaFoldDB" id="A0A0J0XVL2"/>
<name>A0A0J0XVL2_9TREE</name>
<dbReference type="Proteomes" id="UP000053611">
    <property type="component" value="Unassembled WGS sequence"/>
</dbReference>
<sequence>MSKCTPTTPVVSLSVNDPQKWPSPRTTPRTTRPARVSSERARAREDETEERRAVGRRRGGVTRDGPWDSGSGESGRGAGVQRAEKRCAGELPHPRTRTPLPENRHEPSARRYGTQLTPSPPQRHQACCHPALQVAQGCRPEGV</sequence>
<evidence type="ECO:0000313" key="3">
    <source>
        <dbReference type="Proteomes" id="UP000053611"/>
    </source>
</evidence>
<proteinExistence type="predicted"/>
<protein>
    <submittedName>
        <fullName evidence="2">Uncharacterized protein</fullName>
    </submittedName>
</protein>
<organism evidence="2 3">
    <name type="scientific">Cutaneotrichosporon oleaginosum</name>
    <dbReference type="NCBI Taxonomy" id="879819"/>
    <lineage>
        <taxon>Eukaryota</taxon>
        <taxon>Fungi</taxon>
        <taxon>Dikarya</taxon>
        <taxon>Basidiomycota</taxon>
        <taxon>Agaricomycotina</taxon>
        <taxon>Tremellomycetes</taxon>
        <taxon>Trichosporonales</taxon>
        <taxon>Trichosporonaceae</taxon>
        <taxon>Cutaneotrichosporon</taxon>
    </lineage>
</organism>
<dbReference type="GeneID" id="28987007"/>
<accession>A0A0J0XVL2</accession>
<feature type="region of interest" description="Disordered" evidence="1">
    <location>
        <begin position="1"/>
        <end position="128"/>
    </location>
</feature>
<dbReference type="RefSeq" id="XP_018281603.1">
    <property type="nucleotide sequence ID" value="XM_018426404.1"/>
</dbReference>
<reference evidence="2 3" key="1">
    <citation type="submission" date="2015-03" db="EMBL/GenBank/DDBJ databases">
        <title>Genomics and transcriptomics of the oil-accumulating basidiomycete yeast T. oleaginosus allow insights into substrate utilization and the diverse evolutionary trajectories of mating systems in fungi.</title>
        <authorList>
            <consortium name="DOE Joint Genome Institute"/>
            <person name="Kourist R."/>
            <person name="Kracht O."/>
            <person name="Bracharz F."/>
            <person name="Lipzen A."/>
            <person name="Nolan M."/>
            <person name="Ohm R."/>
            <person name="Grigoriev I."/>
            <person name="Sun S."/>
            <person name="Heitman J."/>
            <person name="Bruck T."/>
            <person name="Nowrousian M."/>
        </authorList>
    </citation>
    <scope>NUCLEOTIDE SEQUENCE [LARGE SCALE GENOMIC DNA]</scope>
    <source>
        <strain evidence="2 3">IBC0246</strain>
    </source>
</reference>
<keyword evidence="3" id="KW-1185">Reference proteome</keyword>
<feature type="compositionally biased region" description="Basic and acidic residues" evidence="1">
    <location>
        <begin position="37"/>
        <end position="53"/>
    </location>
</feature>